<dbReference type="KEGG" id="taci:TDSAC_1675"/>
<keyword evidence="3" id="KW-1185">Reference proteome</keyword>
<accession>A0A2R4W2F6</accession>
<dbReference type="AlphaFoldDB" id="A0A2R4W2F6"/>
<name>A0A2R4W2F6_THEAF</name>
<organism evidence="2 3">
    <name type="scientific">Thermodesulfobium acidiphilum</name>
    <dbReference type="NCBI Taxonomy" id="1794699"/>
    <lineage>
        <taxon>Bacteria</taxon>
        <taxon>Pseudomonadati</taxon>
        <taxon>Thermodesulfobiota</taxon>
        <taxon>Thermodesulfobiia</taxon>
        <taxon>Thermodesulfobiales</taxon>
        <taxon>Thermodesulfobiaceae</taxon>
        <taxon>Thermodesulfobium</taxon>
    </lineage>
</organism>
<dbReference type="Proteomes" id="UP000244792">
    <property type="component" value="Chromosome"/>
</dbReference>
<sequence>MKKGKAIFNIILLILFFLGTSISIFVIVGGRRF</sequence>
<evidence type="ECO:0000313" key="3">
    <source>
        <dbReference type="Proteomes" id="UP000244792"/>
    </source>
</evidence>
<evidence type="ECO:0000256" key="1">
    <source>
        <dbReference type="SAM" id="Phobius"/>
    </source>
</evidence>
<keyword evidence="1" id="KW-0812">Transmembrane</keyword>
<gene>
    <name evidence="2" type="ORF">TDSAC_1675</name>
</gene>
<keyword evidence="1" id="KW-0472">Membrane</keyword>
<evidence type="ECO:0000313" key="2">
    <source>
        <dbReference type="EMBL" id="AWB11011.1"/>
    </source>
</evidence>
<feature type="transmembrane region" description="Helical" evidence="1">
    <location>
        <begin position="6"/>
        <end position="28"/>
    </location>
</feature>
<dbReference type="EMBL" id="CP020921">
    <property type="protein sequence ID" value="AWB11011.1"/>
    <property type="molecule type" value="Genomic_DNA"/>
</dbReference>
<proteinExistence type="predicted"/>
<reference evidence="2 3" key="1">
    <citation type="submission" date="2017-04" db="EMBL/GenBank/DDBJ databases">
        <title>Genomic insights into metabolism of Thermodesulfobium acidiphilum.</title>
        <authorList>
            <person name="Toshchakov S.V."/>
            <person name="Frolov E.N."/>
            <person name="Kublanov I.V."/>
            <person name="Samarov N.I."/>
            <person name="Novikov A."/>
            <person name="Lebedinsky A.V."/>
            <person name="Bonch-Osmolovskaya E.A."/>
            <person name="Chernyh N.A."/>
        </authorList>
    </citation>
    <scope>NUCLEOTIDE SEQUENCE [LARGE SCALE GENOMIC DNA]</scope>
    <source>
        <strain evidence="2 3">3127-1</strain>
    </source>
</reference>
<keyword evidence="1" id="KW-1133">Transmembrane helix</keyword>
<protein>
    <submittedName>
        <fullName evidence="2">Uncharacterized protein</fullName>
    </submittedName>
</protein>